<evidence type="ECO:0000313" key="1">
    <source>
        <dbReference type="Proteomes" id="UP000050795"/>
    </source>
</evidence>
<dbReference type="AlphaFoldDB" id="A0AA85K4S8"/>
<dbReference type="PANTHER" id="PTHR16071">
    <property type="entry name" value="CHROMOSOME 1 OPEN READING FRAME 112"/>
    <property type="match status" value="1"/>
</dbReference>
<reference evidence="1" key="1">
    <citation type="submission" date="2022-06" db="EMBL/GenBank/DDBJ databases">
        <authorList>
            <person name="Berger JAMES D."/>
            <person name="Berger JAMES D."/>
        </authorList>
    </citation>
    <scope>NUCLEOTIDE SEQUENCE [LARGE SCALE GENOMIC DNA]</scope>
</reference>
<evidence type="ECO:0000313" key="2">
    <source>
        <dbReference type="WBParaSite" id="TREG1_66530.1"/>
    </source>
</evidence>
<sequence length="846" mass="96296">MNTSGLGVLVNYLLANSVRDRDQLNPDAHVNRIFGLVEKCKLLDPKSVAFRDDHEYFTFLSGFINQLSPCYSFLISHRDSVMVNYGKSDVIGEEPNSPVSQLFAAQCWLCSVLKYSFSQVEFLKPTFVAHTSKELIKLAQLADELSASFSLPLWKFASGIMKQYKCEIRTYVHDSSRTKTNSANKEVDGLFSTILKCIVHSLLHYYDKCNRLYGGEVKPKNNSEKSENSIQMLNLLSRVFTFCIREFTKEVLTADRDPQAKVVFLDWLSWMIKVSYQGGSYPLGSSFDTKVAEELSSSFFLSVDIVLSHLISLHPSYESREDCSIFIQVLSRVDFDAPVICRIYGKILGNMSRHPNCYSRWMNDKFNIYRELFAACEKIDLSSPVKNNETKNREYPYSGEFYITILQQICASVCGLSMACFPYLETALLQSILSEHQLVHLLAMDVWCFVARYGTGDLCLQYVTLLTSVINKVARKLQSNDYVNDVKSITLMHTISRLSHLLSRLIVFLTPKQQSAYLNQNSLKYINIHSTADPISSLSNSLVWYYTPTPISRLQKVSCSIIQQQVTERLFHLDNNLIDINDASTINSLQITNLLTEVCLGLRLIDCLSDSQKRSISRTAVKCIAFLLKCHQIGTSFEMTNYPFAYSLSLKSWSLQPISTLFVCLSSWFPKLCLNSLNDPNSRNDTEVMNHLVRLSFNWDSTPSVQQLCSLSILHAWNSWFSLPVTQGYVKPWYQELKVNIDQLESSARQDSFTVDLLKSLQKKLDSVGLSKSMLPTSYSNTQMSPDSFLDSTHNVDDEVSRCLRDMSSVVNRLKSVWPPKGPNKSVQFNEARNILKHLSDFVYTS</sequence>
<accession>A0AA85K4S8</accession>
<dbReference type="InterPro" id="IPR027902">
    <property type="entry name" value="DUF4487"/>
</dbReference>
<dbReference type="WBParaSite" id="TREG1_66530.1">
    <property type="protein sequence ID" value="TREG1_66530.1"/>
    <property type="gene ID" value="TREG1_66530"/>
</dbReference>
<proteinExistence type="predicted"/>
<keyword evidence="1" id="KW-1185">Reference proteome</keyword>
<protein>
    <submittedName>
        <fullName evidence="2">Uncharacterized protein</fullName>
    </submittedName>
</protein>
<organism evidence="1 2">
    <name type="scientific">Trichobilharzia regenti</name>
    <name type="common">Nasal bird schistosome</name>
    <dbReference type="NCBI Taxonomy" id="157069"/>
    <lineage>
        <taxon>Eukaryota</taxon>
        <taxon>Metazoa</taxon>
        <taxon>Spiralia</taxon>
        <taxon>Lophotrochozoa</taxon>
        <taxon>Platyhelminthes</taxon>
        <taxon>Trematoda</taxon>
        <taxon>Digenea</taxon>
        <taxon>Strigeidida</taxon>
        <taxon>Schistosomatoidea</taxon>
        <taxon>Schistosomatidae</taxon>
        <taxon>Trichobilharzia</taxon>
    </lineage>
</organism>
<dbReference type="Pfam" id="PF14868">
    <property type="entry name" value="DUF4487"/>
    <property type="match status" value="1"/>
</dbReference>
<dbReference type="PANTHER" id="PTHR16071:SF2">
    <property type="entry name" value="FIGNL1-INTERACTING REGULATOR OF RECOMBINATION AND MITOSIS"/>
    <property type="match status" value="1"/>
</dbReference>
<dbReference type="Proteomes" id="UP000050795">
    <property type="component" value="Unassembled WGS sequence"/>
</dbReference>
<reference evidence="2" key="2">
    <citation type="submission" date="2023-11" db="UniProtKB">
        <authorList>
            <consortium name="WormBaseParasite"/>
        </authorList>
    </citation>
    <scope>IDENTIFICATION</scope>
</reference>
<name>A0AA85K4S8_TRIRE</name>